<dbReference type="InterPro" id="IPR021668">
    <property type="entry name" value="TAN"/>
</dbReference>
<protein>
    <submittedName>
        <fullName evidence="2">ATM serine/threonine kinase</fullName>
    </submittedName>
</protein>
<evidence type="ECO:0000313" key="3">
    <source>
        <dbReference type="Proteomes" id="UP000694420"/>
    </source>
</evidence>
<feature type="domain" description="Telomere-length maintenance and DNA damage repair" evidence="1">
    <location>
        <begin position="1"/>
        <end position="163"/>
    </location>
</feature>
<dbReference type="GO" id="GO:0004674">
    <property type="term" value="F:protein serine/threonine kinase activity"/>
    <property type="evidence" value="ECO:0007669"/>
    <property type="project" value="InterPro"/>
</dbReference>
<sequence length="184" mass="21482">MSLALHDLFICCRQLENDTATDGIKKFKQLLCNSEIVLQLDRNSDSRQARQLDWDAVFEALQRYFHKEIRSLTMTNPNVSVSTQVSRQKKMQDIGSLVKYFIRRANERGPKLRCQELLNYVLKILRDATSCAVYGADCSSVLLKDILSVRKYWCEISQQQWSGNPMFVFFFLLLSFMNNHIQQN</sequence>
<proteinExistence type="predicted"/>
<accession>A0A8C6ZBB2</accession>
<evidence type="ECO:0000313" key="2">
    <source>
        <dbReference type="Ensembl" id="ENSNPEP00000009233.1"/>
    </source>
</evidence>
<evidence type="ECO:0000259" key="1">
    <source>
        <dbReference type="SMART" id="SM01342"/>
    </source>
</evidence>
<dbReference type="InterPro" id="IPR038980">
    <property type="entry name" value="ATM_plant"/>
</dbReference>
<reference evidence="2" key="2">
    <citation type="submission" date="2025-09" db="UniProtKB">
        <authorList>
            <consortium name="Ensembl"/>
        </authorList>
    </citation>
    <scope>IDENTIFICATION</scope>
</reference>
<dbReference type="Pfam" id="PF11640">
    <property type="entry name" value="TAN"/>
    <property type="match status" value="1"/>
</dbReference>
<dbReference type="PANTHER" id="PTHR37079">
    <property type="entry name" value="SERINE/THREONINE-PROTEIN KINASE ATM"/>
    <property type="match status" value="1"/>
</dbReference>
<dbReference type="Ensembl" id="ENSNPET00000009462.1">
    <property type="protein sequence ID" value="ENSNPEP00000009233.1"/>
    <property type="gene ID" value="ENSNPEG00000006881.1"/>
</dbReference>
<keyword evidence="3" id="KW-1185">Reference proteome</keyword>
<dbReference type="Proteomes" id="UP000694420">
    <property type="component" value="Unplaced"/>
</dbReference>
<reference evidence="2" key="1">
    <citation type="submission" date="2025-08" db="UniProtKB">
        <authorList>
            <consortium name="Ensembl"/>
        </authorList>
    </citation>
    <scope>IDENTIFICATION</scope>
</reference>
<dbReference type="SMART" id="SM01342">
    <property type="entry name" value="TAN"/>
    <property type="match status" value="1"/>
</dbReference>
<dbReference type="PANTHER" id="PTHR37079:SF4">
    <property type="entry name" value="SERINE_THREONINE-PROTEIN KINASE ATM"/>
    <property type="match status" value="1"/>
</dbReference>
<organism evidence="2 3">
    <name type="scientific">Nothoprocta perdicaria</name>
    <name type="common">Chilean tinamou</name>
    <name type="synonym">Crypturus perdicarius</name>
    <dbReference type="NCBI Taxonomy" id="30464"/>
    <lineage>
        <taxon>Eukaryota</taxon>
        <taxon>Metazoa</taxon>
        <taxon>Chordata</taxon>
        <taxon>Craniata</taxon>
        <taxon>Vertebrata</taxon>
        <taxon>Euteleostomi</taxon>
        <taxon>Archelosauria</taxon>
        <taxon>Archosauria</taxon>
        <taxon>Dinosauria</taxon>
        <taxon>Saurischia</taxon>
        <taxon>Theropoda</taxon>
        <taxon>Coelurosauria</taxon>
        <taxon>Aves</taxon>
        <taxon>Palaeognathae</taxon>
        <taxon>Tinamiformes</taxon>
        <taxon>Tinamidae</taxon>
        <taxon>Nothoprocta</taxon>
    </lineage>
</organism>
<dbReference type="GO" id="GO:0006974">
    <property type="term" value="P:DNA damage response"/>
    <property type="evidence" value="ECO:0007669"/>
    <property type="project" value="InterPro"/>
</dbReference>
<dbReference type="AlphaFoldDB" id="A0A8C6ZBB2"/>
<name>A0A8C6ZBB2_NOTPE</name>
<gene>
    <name evidence="2" type="primary">ATM</name>
</gene>